<evidence type="ECO:0000256" key="10">
    <source>
        <dbReference type="ARBA" id="ARBA00032598"/>
    </source>
</evidence>
<keyword evidence="8" id="KW-0460">Magnesium</keyword>
<dbReference type="EMBL" id="JBHLYQ010000134">
    <property type="protein sequence ID" value="MFC0082677.1"/>
    <property type="molecule type" value="Genomic_DNA"/>
</dbReference>
<dbReference type="InterPro" id="IPR005907">
    <property type="entry name" value="G1P_thy_trans_s"/>
</dbReference>
<evidence type="ECO:0000256" key="2">
    <source>
        <dbReference type="ARBA" id="ARBA00010480"/>
    </source>
</evidence>
<evidence type="ECO:0000256" key="4">
    <source>
        <dbReference type="ARBA" id="ARBA00017654"/>
    </source>
</evidence>
<dbReference type="Pfam" id="PF00483">
    <property type="entry name" value="NTP_transferase"/>
    <property type="match status" value="1"/>
</dbReference>
<evidence type="ECO:0000256" key="5">
    <source>
        <dbReference type="ARBA" id="ARBA00022679"/>
    </source>
</evidence>
<dbReference type="Proteomes" id="UP001589788">
    <property type="component" value="Unassembled WGS sequence"/>
</dbReference>
<dbReference type="PANTHER" id="PTHR43532:SF1">
    <property type="entry name" value="GLUCOSE-1-PHOSPHATE THYMIDYLYLTRANSFERASE 1"/>
    <property type="match status" value="1"/>
</dbReference>
<name>A0ABV6C8W1_9ACTN</name>
<dbReference type="SUPFAM" id="SSF53448">
    <property type="entry name" value="Nucleotide-diphospho-sugar transferases"/>
    <property type="match status" value="1"/>
</dbReference>
<evidence type="ECO:0000313" key="13">
    <source>
        <dbReference type="EMBL" id="MFC0082677.1"/>
    </source>
</evidence>
<comment type="catalytic activity">
    <reaction evidence="11">
        <text>dTTP + alpha-D-glucose 1-phosphate + H(+) = dTDP-alpha-D-glucose + diphosphate</text>
        <dbReference type="Rhea" id="RHEA:15225"/>
        <dbReference type="ChEBI" id="CHEBI:15378"/>
        <dbReference type="ChEBI" id="CHEBI:33019"/>
        <dbReference type="ChEBI" id="CHEBI:37568"/>
        <dbReference type="ChEBI" id="CHEBI:57477"/>
        <dbReference type="ChEBI" id="CHEBI:58601"/>
        <dbReference type="EC" id="2.7.7.24"/>
    </reaction>
</comment>
<evidence type="ECO:0000256" key="6">
    <source>
        <dbReference type="ARBA" id="ARBA00022695"/>
    </source>
</evidence>
<feature type="domain" description="Nucleotidyl transferase" evidence="12">
    <location>
        <begin position="2"/>
        <end position="240"/>
    </location>
</feature>
<keyword evidence="14" id="KW-1185">Reference proteome</keyword>
<dbReference type="PANTHER" id="PTHR43532">
    <property type="entry name" value="GLUCOSE-1-PHOSPHATE THYMIDYLYLTRANSFERASE"/>
    <property type="match status" value="1"/>
</dbReference>
<evidence type="ECO:0000259" key="12">
    <source>
        <dbReference type="Pfam" id="PF00483"/>
    </source>
</evidence>
<organism evidence="13 14">
    <name type="scientific">Aciditerrimonas ferrireducens</name>
    <dbReference type="NCBI Taxonomy" id="667306"/>
    <lineage>
        <taxon>Bacteria</taxon>
        <taxon>Bacillati</taxon>
        <taxon>Actinomycetota</taxon>
        <taxon>Acidimicrobiia</taxon>
        <taxon>Acidimicrobiales</taxon>
        <taxon>Acidimicrobiaceae</taxon>
        <taxon>Aciditerrimonas</taxon>
    </lineage>
</organism>
<comment type="caution">
    <text evidence="13">The sequence shown here is derived from an EMBL/GenBank/DDBJ whole genome shotgun (WGS) entry which is preliminary data.</text>
</comment>
<evidence type="ECO:0000256" key="7">
    <source>
        <dbReference type="ARBA" id="ARBA00022723"/>
    </source>
</evidence>
<sequence length="247" mass="27126">MKGVILAGGTGSRLYPLTRITNKHLLPIFDRPMIAWAIEAVVQAGIEEVMLVTGGTHAGEFLRLLGNGHDYGLERLLYAYQERPGGIAEALGLAERFVGDDPVLVMLADNIVERSLRGVVQGFETQGRGARVVLSEVGDPVHLRHLGVPAFSADGRIERILEKPEQPPSPYAVTGIYCYDAEVFDVVHRLRPSARGELEITDVNNWYVEQGRMAFDVLEGFWGDAGESIEAYWAVNDFVRAHGANKG</sequence>
<evidence type="ECO:0000256" key="9">
    <source>
        <dbReference type="ARBA" id="ARBA00032492"/>
    </source>
</evidence>
<evidence type="ECO:0000256" key="8">
    <source>
        <dbReference type="ARBA" id="ARBA00022842"/>
    </source>
</evidence>
<proteinExistence type="inferred from homology"/>
<dbReference type="Gene3D" id="3.90.550.10">
    <property type="entry name" value="Spore Coat Polysaccharide Biosynthesis Protein SpsA, Chain A"/>
    <property type="match status" value="1"/>
</dbReference>
<keyword evidence="7" id="KW-0479">Metal-binding</keyword>
<evidence type="ECO:0000313" key="14">
    <source>
        <dbReference type="Proteomes" id="UP001589788"/>
    </source>
</evidence>
<evidence type="ECO:0000256" key="1">
    <source>
        <dbReference type="ARBA" id="ARBA00001946"/>
    </source>
</evidence>
<dbReference type="InterPro" id="IPR029044">
    <property type="entry name" value="Nucleotide-diphossugar_trans"/>
</dbReference>
<keyword evidence="6" id="KW-0548">Nucleotidyltransferase</keyword>
<evidence type="ECO:0000256" key="3">
    <source>
        <dbReference type="ARBA" id="ARBA00012461"/>
    </source>
</evidence>
<evidence type="ECO:0000256" key="11">
    <source>
        <dbReference type="ARBA" id="ARBA00049336"/>
    </source>
</evidence>
<dbReference type="InterPro" id="IPR005835">
    <property type="entry name" value="NTP_transferase_dom"/>
</dbReference>
<dbReference type="RefSeq" id="WP_377790295.1">
    <property type="nucleotide sequence ID" value="NZ_JBHLYQ010000134.1"/>
</dbReference>
<dbReference type="EC" id="2.7.7.24" evidence="3"/>
<accession>A0ABV6C8W1</accession>
<comment type="cofactor">
    <cofactor evidence="1">
        <name>Mg(2+)</name>
        <dbReference type="ChEBI" id="CHEBI:18420"/>
    </cofactor>
</comment>
<gene>
    <name evidence="13" type="ORF">ACFFRE_11095</name>
</gene>
<protein>
    <recommendedName>
        <fullName evidence="4">Glucose-1-phosphate thymidylyltransferase</fullName>
        <ecNumber evidence="3">2.7.7.24</ecNumber>
    </recommendedName>
    <alternativeName>
        <fullName evidence="10">dTDP-glucose pyrophosphorylase</fullName>
    </alternativeName>
    <alternativeName>
        <fullName evidence="9">dTDP-glucose synthase</fullName>
    </alternativeName>
</protein>
<reference evidence="13 14" key="1">
    <citation type="submission" date="2024-09" db="EMBL/GenBank/DDBJ databases">
        <authorList>
            <person name="Sun Q."/>
            <person name="Mori K."/>
        </authorList>
    </citation>
    <scope>NUCLEOTIDE SEQUENCE [LARGE SCALE GENOMIC DNA]</scope>
    <source>
        <strain evidence="13 14">JCM 15389</strain>
    </source>
</reference>
<comment type="similarity">
    <text evidence="2">Belongs to the glucose-1-phosphate thymidylyltransferase family.</text>
</comment>
<keyword evidence="5" id="KW-0808">Transferase</keyword>